<dbReference type="Proteomes" id="UP000450000">
    <property type="component" value="Unassembled WGS sequence"/>
</dbReference>
<comment type="caution">
    <text evidence="1">The sequence shown here is derived from an EMBL/GenBank/DDBJ whole genome shotgun (WGS) entry which is preliminary data.</text>
</comment>
<organism evidence="1 2">
    <name type="scientific">Streptomyces kaniharaensis</name>
    <dbReference type="NCBI Taxonomy" id="212423"/>
    <lineage>
        <taxon>Bacteria</taxon>
        <taxon>Bacillati</taxon>
        <taxon>Actinomycetota</taxon>
        <taxon>Actinomycetes</taxon>
        <taxon>Kitasatosporales</taxon>
        <taxon>Streptomycetaceae</taxon>
        <taxon>Streptomyces</taxon>
    </lineage>
</organism>
<dbReference type="PANTHER" id="PTHR13774">
    <property type="entry name" value="PHENAZINE BIOSYNTHESIS PROTEIN"/>
    <property type="match status" value="1"/>
</dbReference>
<dbReference type="GO" id="GO:0005737">
    <property type="term" value="C:cytoplasm"/>
    <property type="evidence" value="ECO:0007669"/>
    <property type="project" value="TreeGrafter"/>
</dbReference>
<evidence type="ECO:0000313" key="2">
    <source>
        <dbReference type="Proteomes" id="UP000450000"/>
    </source>
</evidence>
<dbReference type="SUPFAM" id="SSF54506">
    <property type="entry name" value="Diaminopimelate epimerase-like"/>
    <property type="match status" value="1"/>
</dbReference>
<proteinExistence type="predicted"/>
<dbReference type="OrthoDB" id="9788221at2"/>
<reference evidence="1 2" key="1">
    <citation type="submission" date="2019-09" db="EMBL/GenBank/DDBJ databases">
        <title>Genome Sequences of Streptomyces kaniharaensis ATCC 21070.</title>
        <authorList>
            <person name="Zhu W."/>
            <person name="De Crecy-Lagard V."/>
            <person name="Richards N.G."/>
        </authorList>
    </citation>
    <scope>NUCLEOTIDE SEQUENCE [LARGE SCALE GENOMIC DNA]</scope>
    <source>
        <strain evidence="1 2">SF-557</strain>
    </source>
</reference>
<dbReference type="GO" id="GO:0016853">
    <property type="term" value="F:isomerase activity"/>
    <property type="evidence" value="ECO:0007669"/>
    <property type="project" value="TreeGrafter"/>
</dbReference>
<dbReference type="PIRSF" id="PIRSF016184">
    <property type="entry name" value="PhzC_PhzF"/>
    <property type="match status" value="1"/>
</dbReference>
<dbReference type="Gene3D" id="3.10.310.10">
    <property type="entry name" value="Diaminopimelate Epimerase, Chain A, domain 1"/>
    <property type="match status" value="2"/>
</dbReference>
<dbReference type="RefSeq" id="WP_153459550.1">
    <property type="nucleotide sequence ID" value="NZ_WBOF01000001.1"/>
</dbReference>
<keyword evidence="2" id="KW-1185">Reference proteome</keyword>
<name>A0A6N7KMD8_9ACTN</name>
<sequence length="282" mass="29572">MPEVAIVDACQRDGRGGSPTAVLDDAPFGDDERARIPEELGTSHAVFIRATGIEHGRPSHTLRFFTAEGELPACGHGTVAALALLAERDGAPDYHAVLHTASRRFEGRATRVGGGGVTASFGLGPVSLRDARAPELEAIAASLGLAVAGEACVASNGRPRLLLPVRSRAELGRLAPDFALLRSASDRFGLLGCYVYSVPDRHGRAEARMFAPSIGVPEDIANANSTACLAAHAARSGTDRLTVDMGDHLGNPSTITATIDRSRPEHHVRVGGRATIVRTVVR</sequence>
<dbReference type="InterPro" id="IPR003719">
    <property type="entry name" value="Phenazine_PhzF-like"/>
</dbReference>
<gene>
    <name evidence="1" type="ORF">F7Q99_00415</name>
</gene>
<protein>
    <submittedName>
        <fullName evidence="1">PhzF family phenazine biosynthesis protein</fullName>
    </submittedName>
</protein>
<dbReference type="Pfam" id="PF02567">
    <property type="entry name" value="PhzC-PhzF"/>
    <property type="match status" value="1"/>
</dbReference>
<accession>A0A6N7KMD8</accession>
<dbReference type="AlphaFoldDB" id="A0A6N7KMD8"/>
<dbReference type="NCBIfam" id="TIGR00654">
    <property type="entry name" value="PhzF_family"/>
    <property type="match status" value="1"/>
</dbReference>
<dbReference type="EMBL" id="WBOF01000001">
    <property type="protein sequence ID" value="MQS10783.1"/>
    <property type="molecule type" value="Genomic_DNA"/>
</dbReference>
<evidence type="ECO:0000313" key="1">
    <source>
        <dbReference type="EMBL" id="MQS10783.1"/>
    </source>
</evidence>